<dbReference type="Proteomes" id="UP000051497">
    <property type="component" value="Unassembled WGS sequence"/>
</dbReference>
<reference evidence="3" key="2">
    <citation type="journal article" date="2016" name="Genome Announc.">
        <title>Draft Genome Sequences of Two Novel Amoeba-Resistant Intranuclear Bacteria, 'Candidatus Berkiella cookevillensis' and 'Candidatus Berkiella aquae'.</title>
        <authorList>
            <person name="Mehari Y.T."/>
            <person name="Arivett B.A."/>
            <person name="Farone A.L."/>
            <person name="Gunderson J.H."/>
            <person name="Farone M.B."/>
        </authorList>
    </citation>
    <scope>NUCLEOTIDE SEQUENCE</scope>
    <source>
        <strain evidence="3">HT99</strain>
    </source>
</reference>
<name>A0A0Q9YTZ0_9GAMM</name>
<keyword evidence="4" id="KW-1185">Reference proteome</keyword>
<proteinExistence type="predicted"/>
<keyword evidence="1" id="KW-1133">Transmembrane helix</keyword>
<evidence type="ECO:0000256" key="1">
    <source>
        <dbReference type="SAM" id="Phobius"/>
    </source>
</evidence>
<feature type="transmembrane region" description="Helical" evidence="1">
    <location>
        <begin position="12"/>
        <end position="31"/>
    </location>
</feature>
<reference evidence="3" key="3">
    <citation type="submission" date="2021-06" db="EMBL/GenBank/DDBJ databases">
        <title>Genomic Description and Analysis of Intracellular Bacteria, Candidatus Berkiella cookevillensis and Candidatus Berkiella aquae.</title>
        <authorList>
            <person name="Kidane D.T."/>
            <person name="Mehari Y.T."/>
            <person name="Rice F.C."/>
            <person name="Arivett B.A."/>
            <person name="Farone A.L."/>
            <person name="Berk S.G."/>
            <person name="Farone M.B."/>
        </authorList>
    </citation>
    <scope>NUCLEOTIDE SEQUENCE</scope>
    <source>
        <strain evidence="3">HT99</strain>
    </source>
</reference>
<keyword evidence="1" id="KW-0472">Membrane</keyword>
<dbReference type="EMBL" id="LKAJ01000012">
    <property type="protein sequence ID" value="KRG20404.1"/>
    <property type="molecule type" value="Genomic_DNA"/>
</dbReference>
<evidence type="ECO:0000313" key="2">
    <source>
        <dbReference type="EMBL" id="KRG20404.1"/>
    </source>
</evidence>
<gene>
    <name evidence="3" type="ORF">HT99x_009715</name>
    <name evidence="2" type="ORF">HT99x_02500</name>
</gene>
<accession>A0A0Q9YTZ0</accession>
<organism evidence="2">
    <name type="scientific">Candidatus Berkiella aquae</name>
    <dbReference type="NCBI Taxonomy" id="295108"/>
    <lineage>
        <taxon>Bacteria</taxon>
        <taxon>Pseudomonadati</taxon>
        <taxon>Pseudomonadota</taxon>
        <taxon>Gammaproteobacteria</taxon>
        <taxon>Candidatus Berkiellales</taxon>
        <taxon>Candidatus Berkiellaceae</taxon>
        <taxon>Candidatus Berkiella</taxon>
    </lineage>
</organism>
<dbReference type="EMBL" id="LKAJ02000001">
    <property type="protein sequence ID" value="MCS5711712.1"/>
    <property type="molecule type" value="Genomic_DNA"/>
</dbReference>
<sequence length="514" mass="58123">MFHWFDTLRPLIRVGSIVGKIGAIAATAFGIRQIWVKARPEQSWQEKAKLSTLYALHIGAIGLTAAVMLGSTQVSAPVVTVVVCSSALLKSIAELRAEKIAFLALQEKHAALKQIHIQNDIDFHAKLIVLHDLKETDDLIGHLQVKISTNQALLKEITGIRILKNEAAMNQLQEIHTQVNQQNADFLARKKTTTEFFKEIDPVTFDVDSMLLKLAEQASSQSGILQIQCLKYKKIQTLLKEVEKQLDTVTHAEQKKDQPFLLKRQAELKQRLENLRLGTLDLPPRNTAPLLDKKKPNLLKKYLQQYVTDDIRYLQYHIAEQKLLLSDKNDHLNEPVDLGRLAELIKEISASHQALLLTKLNEEGKSKSVDFGSISAVCALILAIMPTPEFSTVLNPLMLAIGTTAGVVSLFDLYKKYCTTQQLSQNEAKQLKLFVSHKRFQIARFSDTDVRDRLNNQLDKLLQKGKVPNPIDSNVLVSNRNRRAKLVAQLEICEQLQEEKRPPTFSLRKKRRPL</sequence>
<comment type="caution">
    <text evidence="2">The sequence shown here is derived from an EMBL/GenBank/DDBJ whole genome shotgun (WGS) entry which is preliminary data.</text>
</comment>
<keyword evidence="1" id="KW-0812">Transmembrane</keyword>
<feature type="transmembrane region" description="Helical" evidence="1">
    <location>
        <begin position="52"/>
        <end position="70"/>
    </location>
</feature>
<protein>
    <submittedName>
        <fullName evidence="2">Uncharacterized protein</fullName>
    </submittedName>
</protein>
<evidence type="ECO:0000313" key="4">
    <source>
        <dbReference type="Proteomes" id="UP000051497"/>
    </source>
</evidence>
<dbReference type="RefSeq" id="WP_075067114.1">
    <property type="nucleotide sequence ID" value="NZ_LKAJ02000001.1"/>
</dbReference>
<reference evidence="2" key="1">
    <citation type="submission" date="2015-09" db="EMBL/GenBank/DDBJ databases">
        <title>Draft Genome Sequences of Two Novel Amoeba-resistant Intranuclear Bacteria, Candidatus Berkiella cookevillensis and Candidatus Berkiella aquae.</title>
        <authorList>
            <person name="Mehari Y.T."/>
            <person name="Arivett B.A."/>
            <person name="Farone A.L."/>
            <person name="Gunderson J.H."/>
            <person name="Farone M.B."/>
        </authorList>
    </citation>
    <scope>NUCLEOTIDE SEQUENCE [LARGE SCALE GENOMIC DNA]</scope>
    <source>
        <strain evidence="2">HT99</strain>
    </source>
</reference>
<dbReference type="AlphaFoldDB" id="A0A0Q9YTZ0"/>
<evidence type="ECO:0000313" key="3">
    <source>
        <dbReference type="EMBL" id="MCS5711712.1"/>
    </source>
</evidence>